<keyword evidence="4" id="KW-0479">Metal-binding</keyword>
<sequence length="2513" mass="276730">MVHAPSVASSHRNSAHGLTTFPNPFQDEPEQGILPSFLSKVKQTFTSGSSTAAIISQQAKPDKGGSDSNVGNYAYEEDYSKIQPPREGGQTEAQAIAEAVMRNRAQMATAAAHAASVQQGRVSTAAVPTIVQPGADPPASAPMQPAHSTSPLATLSMKSPLSTVNSAGSTSTQPTAAPPSVASSHNSTVPTKRTLVPSERQWRPSGVAPAQVTISPVTTTVQTASKEPPPSPGPRSVPFPISKPSHRTHIHLSNTAGPSSSRSATPLHHHAHSNSLGMTTGKRARRSSIATLPDSPSSLSISGMIAANAELQSHYVPGFPISQDDTRSVRSIGAVKRLNGMSRIIRRMKGEGLSKQYWMADEHCKECYDCKSLFTAWRRKHHCRICGQIFCSRCASNIINARRFGKDGVLRVCNLCLKIMEEYKEDDEDDRRSINSVSTSVHRYPSITDRAFLDAAISPELQYAKSPFAASQLFASHPNDSLTAIDESSVSGPFSRWGNELSHEEDIEFQRPFSPNDGSDGEGGQMWIGKAPKTAAPFRRPMEMDQKIQPESELPDPENETPGTPSTAPPSGPILGGAHRNVSLPRLEFPRTYTMSTDGDEGRSPLERSESSHQLIGLRTRASQAGLTALLDGERTEGLWRARSHSFAKQPEMLSGASLHHFQLMLAQSISRADLPRPEEWHRVLSNLILKVPNNLQPNVRAGDDIDVRSYIKIKKVPGGKISDSEYVDGIVITKNVAHKTMSRRLYNPRIMVVTFPLDYHRVDNQFMSLDPILAQEKDYLRLLTKRIIDAKPHIVLAQSSVSRIALDYLLESDIALARNVKSSAVHQVARCTGADIVASMDRLVLQPRMGRCGELQIQSFDHELIPGRRKTLMRFEGANREQGCTIILRGADLETLRKVKVITDFMSLVAYHLKMEMILYNDEHNIVPPEPPLPAEYRELLNMLEPRPSAASSLAESVTSETSSIRDPPATPTPHSVDTLDPESPTTPKPNSTFTTNTAASSIHDNDDDERENEKREALEVTSQIATSLQPYLNTVLSSSAAIRFPPPAILAKMAELDRRLAELRQSRDEAEAAQILEEETKIIEPPKTSLLPVAVHDGGDTASIHTIASTATGNSTATSTEPSAELPSSAAMSALPTSTFSTVTHKGKDIDRDPYRVLRKPDEVSKESALAQVQHAHKEHLKLWQWHIRRFAPEQLRPENYQGIVFLSSLGCEGTDKPCVEPALKHIDLYQAGDQTVGQFMETLTATALEPCPSKTCERLLLFHFHLLVHGERRLQIVLDQFPCPSPGHEEHIITWSYCRQCTTPSPTTILREETWKMSWGAYLEHCFYPPETPAGFSCPHDAYRDQIRYFAHRNLAVRIHNEQIDIFEPVRPSISLQVKAETKVALKNREYEVALAKNGAFFDSVVTRLKTIDVNVVQSDKVSLLEKTIDHMLARVASDKEEMVDLLNRTYKLTPMTDVLSLTTVFRSLQDKVVQWDMDFGDIEKAFIPTEKDLKKMTATHLKRLFANQDAYSTLERGAGPPLTEADEENAGEKEVKIDLESSDYTPVPTQPTTPAPGTPDADAAARPSEEPTAIDLSSETDASATPIAGVNKVISDPMAVPAPNGASSQRPDTETVDGEKEQGFETDSTVSALPSDFAGKSPDGAAESSALDSDAIHFVSRLPRRSAPAPSIADLVQRFNDSTKLAPPEPVSTPKMERPRSGGGSRRQSPRPHLVDVSDSDHSPRTRPKLRRGRTEQPVVRAREASRPGLLSDGDRSYAANASRIPSSYRYKSIGEGMSSEYLHVTRPGMGSRNSSYTGRSPSQVDHRSSPKLRQPTPRHAPLSPYPSSEGTPRVGGKGKTPRPPDSDRHSPNVGRTKRGGQPGSSRVTSMARHFDRLSREAERERQKRISIVRGKRARPVSVTKAKVQVFDNLRDAFRDEFDSDSSEADNEEDDLGSDDSIGSAGRPDKERRKSSPVKSRKSSSPKKDLPSPLPHPTSTSETLPAPVSKAVDFVESAPAEGSSKQEQAAAISSSIRPLSVLSDTKSEISFTDRLKIELPSFETSAPLPSHPATPHVSTDATTADEAIGTFSTSQASDVEIGTANEKSSLLKSLSGLWAFRAADLTPLEYPLSASEHIFADSRVIIRETEPTSIIAFTLSSKTYRDNSKSWSSNKTEGHFESFMPEEAVGTDRAAAWDVVSLDEVDDSTRRERGTHLKYDFESGTSTIFCRIFFAEQFAALRKACNCEDSFVESLARCVQFDASGGKSGSAFLKTKDDRFIAKEITRFEMDALTKFAPAYFDYTRKAFQGQRPTVLAKIYGFFKIGFNNAVTGRTMKMNVLIMENLHAFSDPHPSLFVLLTVMKIYDLKGSTRNRLIQPTGRVNEVLLDENLMEIVYKHPLYLREQAKRILRTALFNDTLFLSNLNVMDYSLVVGVDAEKHELVVGIVDYIRTFTWDKKLESWVKDLGAGGKGEPTIVTPKQYKLRFRTAMERFYFPWVPDRWTVIGSEDEVPLEEENAAAGAALAVAS</sequence>
<dbReference type="PANTHER" id="PTHR45748:SF7">
    <property type="entry name" value="1-PHOSPHATIDYLINOSITOL 3-PHOSPHATE 5-KINASE-RELATED"/>
    <property type="match status" value="1"/>
</dbReference>
<dbReference type="InterPro" id="IPR027483">
    <property type="entry name" value="PInositol-4-P-4/5-kinase_C_sf"/>
</dbReference>
<feature type="compositionally biased region" description="Polar residues" evidence="13">
    <location>
        <begin position="212"/>
        <end position="224"/>
    </location>
</feature>
<dbReference type="FunFam" id="3.30.40.10:FF:000283">
    <property type="entry name" value="1-phosphatidylinositol-3-phosphate 5-kinase (Fab1)"/>
    <property type="match status" value="1"/>
</dbReference>
<dbReference type="GO" id="GO:0000329">
    <property type="term" value="C:fungal-type vacuole membrane"/>
    <property type="evidence" value="ECO:0007669"/>
    <property type="project" value="TreeGrafter"/>
</dbReference>
<evidence type="ECO:0000256" key="12">
    <source>
        <dbReference type="PROSITE-ProRule" id="PRU00781"/>
    </source>
</evidence>
<keyword evidence="8" id="KW-0862">Zinc</keyword>
<protein>
    <recommendedName>
        <fullName evidence="2">1-phosphatidylinositol-3-phosphate 5-kinase</fullName>
        <ecNumber evidence="2">2.7.1.150</ecNumber>
    </recommendedName>
    <alternativeName>
        <fullName evidence="10">Type III PIP kinase</fullName>
    </alternativeName>
</protein>
<dbReference type="InterPro" id="IPR027484">
    <property type="entry name" value="PInositol-4-P-5-kinase_N"/>
</dbReference>
<feature type="compositionally biased region" description="Pro residues" evidence="13">
    <location>
        <begin position="1552"/>
        <end position="1561"/>
    </location>
</feature>
<dbReference type="InterPro" id="IPR017455">
    <property type="entry name" value="Znf_FYVE-rel"/>
</dbReference>
<evidence type="ECO:0000313" key="16">
    <source>
        <dbReference type="EMBL" id="ODN95207.1"/>
    </source>
</evidence>
<comment type="caution">
    <text evidence="16">The sequence shown here is derived from an EMBL/GenBank/DDBJ whole genome shotgun (WGS) entry which is preliminary data.</text>
</comment>
<dbReference type="Gene3D" id="3.30.800.10">
    <property type="entry name" value="Phosphatidylinositol Phosphate Kinase II Beta"/>
    <property type="match status" value="1"/>
</dbReference>
<feature type="region of interest" description="Disordered" evidence="13">
    <location>
        <begin position="1925"/>
        <end position="1992"/>
    </location>
</feature>
<reference evidence="16 17" key="1">
    <citation type="submission" date="2016-06" db="EMBL/GenBank/DDBJ databases">
        <title>Evolution of pathogenesis and genome organization in the Tremellales.</title>
        <authorList>
            <person name="Cuomo C."/>
            <person name="Litvintseva A."/>
            <person name="Heitman J."/>
            <person name="Chen Y."/>
            <person name="Sun S."/>
            <person name="Springer D."/>
            <person name="Dromer F."/>
            <person name="Young S."/>
            <person name="Zeng Q."/>
            <person name="Chapman S."/>
            <person name="Gujja S."/>
            <person name="Saif S."/>
            <person name="Birren B."/>
        </authorList>
    </citation>
    <scope>NUCLEOTIDE SEQUENCE [LARGE SCALE GENOMIC DNA]</scope>
    <source>
        <strain evidence="16 17">CBS 7118</strain>
    </source>
</reference>
<dbReference type="Gene3D" id="3.30.40.10">
    <property type="entry name" value="Zinc/RING finger domain, C3HC4 (zinc finger)"/>
    <property type="match status" value="1"/>
</dbReference>
<name>A0A1E3J2Y2_9TREE</name>
<evidence type="ECO:0000256" key="13">
    <source>
        <dbReference type="SAM" id="MobiDB-lite"/>
    </source>
</evidence>
<feature type="compositionally biased region" description="Polar residues" evidence="13">
    <location>
        <begin position="7"/>
        <end position="23"/>
    </location>
</feature>
<dbReference type="InterPro" id="IPR027409">
    <property type="entry name" value="GroEL-like_apical_dom_sf"/>
</dbReference>
<dbReference type="EMBL" id="AWGH01000013">
    <property type="protein sequence ID" value="ODN95207.1"/>
    <property type="molecule type" value="Genomic_DNA"/>
</dbReference>
<dbReference type="Gene3D" id="3.50.7.10">
    <property type="entry name" value="GroEL"/>
    <property type="match status" value="1"/>
</dbReference>
<evidence type="ECO:0000256" key="10">
    <source>
        <dbReference type="ARBA" id="ARBA00075294"/>
    </source>
</evidence>
<feature type="compositionally biased region" description="Basic and acidic residues" evidence="13">
    <location>
        <begin position="600"/>
        <end position="611"/>
    </location>
</feature>
<dbReference type="FunFam" id="3.50.7.10:FF:000007">
    <property type="entry name" value="1-phosphatidylinositol 3-phosphate 5-kinase isoform X1"/>
    <property type="match status" value="1"/>
</dbReference>
<dbReference type="CDD" id="cd17300">
    <property type="entry name" value="PIPKc_PIKfyve"/>
    <property type="match status" value="1"/>
</dbReference>
<keyword evidence="3 12" id="KW-0808">Transferase</keyword>
<keyword evidence="9 12" id="KW-0067">ATP-binding</keyword>
<evidence type="ECO:0000256" key="2">
    <source>
        <dbReference type="ARBA" id="ARBA00012009"/>
    </source>
</evidence>
<feature type="compositionally biased region" description="Polar residues" evidence="13">
    <location>
        <begin position="951"/>
        <end position="966"/>
    </location>
</feature>
<evidence type="ECO:0000313" key="17">
    <source>
        <dbReference type="Proteomes" id="UP000094819"/>
    </source>
</evidence>
<dbReference type="InterPro" id="IPR013083">
    <property type="entry name" value="Znf_RING/FYVE/PHD"/>
</dbReference>
<evidence type="ECO:0000256" key="9">
    <source>
        <dbReference type="ARBA" id="ARBA00022840"/>
    </source>
</evidence>
<dbReference type="SUPFAM" id="SSF54849">
    <property type="entry name" value="GroEL-intermediate domain like"/>
    <property type="match status" value="1"/>
</dbReference>
<proteinExistence type="predicted"/>
<organism evidence="16 17">
    <name type="scientific">Cryptococcus wingfieldii CBS 7118</name>
    <dbReference type="NCBI Taxonomy" id="1295528"/>
    <lineage>
        <taxon>Eukaryota</taxon>
        <taxon>Fungi</taxon>
        <taxon>Dikarya</taxon>
        <taxon>Basidiomycota</taxon>
        <taxon>Agaricomycotina</taxon>
        <taxon>Tremellomycetes</taxon>
        <taxon>Tremellales</taxon>
        <taxon>Cryptococcaceae</taxon>
        <taxon>Cryptococcus</taxon>
    </lineage>
</organism>
<evidence type="ECO:0000256" key="6">
    <source>
        <dbReference type="ARBA" id="ARBA00022771"/>
    </source>
</evidence>
<dbReference type="SUPFAM" id="SSF56104">
    <property type="entry name" value="SAICAR synthase-like"/>
    <property type="match status" value="1"/>
</dbReference>
<dbReference type="InterPro" id="IPR002498">
    <property type="entry name" value="PInositol-4-P-4/5-kinase_core"/>
</dbReference>
<dbReference type="EC" id="2.7.1.150" evidence="2"/>
<feature type="region of interest" description="Disordered" evidence="13">
    <location>
        <begin position="545"/>
        <end position="619"/>
    </location>
</feature>
<feature type="compositionally biased region" description="Low complexity" evidence="13">
    <location>
        <begin position="992"/>
        <end position="1003"/>
    </location>
</feature>
<feature type="region of interest" description="Disordered" evidence="13">
    <location>
        <begin position="1"/>
        <end position="34"/>
    </location>
</feature>
<feature type="compositionally biased region" description="Polar residues" evidence="13">
    <location>
        <begin position="1796"/>
        <end position="1808"/>
    </location>
</feature>
<dbReference type="GO" id="GO:0005524">
    <property type="term" value="F:ATP binding"/>
    <property type="evidence" value="ECO:0007669"/>
    <property type="project" value="UniProtKB-UniRule"/>
</dbReference>
<dbReference type="InterPro" id="IPR027410">
    <property type="entry name" value="TCP-1-like_intermed_sf"/>
</dbReference>
<evidence type="ECO:0000256" key="3">
    <source>
        <dbReference type="ARBA" id="ARBA00022679"/>
    </source>
</evidence>
<evidence type="ECO:0000256" key="1">
    <source>
        <dbReference type="ARBA" id="ARBA00000768"/>
    </source>
</evidence>
<dbReference type="Pfam" id="PF00118">
    <property type="entry name" value="Cpn60_TCP1"/>
    <property type="match status" value="1"/>
</dbReference>
<dbReference type="Proteomes" id="UP000094819">
    <property type="component" value="Unassembled WGS sequence"/>
</dbReference>
<evidence type="ECO:0000256" key="7">
    <source>
        <dbReference type="ARBA" id="ARBA00022777"/>
    </source>
</evidence>
<dbReference type="GO" id="GO:0008270">
    <property type="term" value="F:zinc ion binding"/>
    <property type="evidence" value="ECO:0007669"/>
    <property type="project" value="UniProtKB-KW"/>
</dbReference>
<evidence type="ECO:0000256" key="4">
    <source>
        <dbReference type="ARBA" id="ARBA00022723"/>
    </source>
</evidence>
<feature type="compositionally biased region" description="Acidic residues" evidence="13">
    <location>
        <begin position="1926"/>
        <end position="1942"/>
    </location>
</feature>
<dbReference type="SUPFAM" id="SSF52029">
    <property type="entry name" value="GroEL apical domain-like"/>
    <property type="match status" value="1"/>
</dbReference>
<feature type="domain" description="PIPK" evidence="15">
    <location>
        <begin position="2143"/>
        <end position="2479"/>
    </location>
</feature>
<evidence type="ECO:0000259" key="15">
    <source>
        <dbReference type="PROSITE" id="PS51455"/>
    </source>
</evidence>
<dbReference type="GO" id="GO:0010008">
    <property type="term" value="C:endosome membrane"/>
    <property type="evidence" value="ECO:0007669"/>
    <property type="project" value="TreeGrafter"/>
</dbReference>
<dbReference type="Pfam" id="PF01504">
    <property type="entry name" value="PIP5K"/>
    <property type="match status" value="1"/>
</dbReference>
<feature type="region of interest" description="Disordered" evidence="13">
    <location>
        <begin position="949"/>
        <end position="1018"/>
    </location>
</feature>
<feature type="domain" description="FYVE-type" evidence="14">
    <location>
        <begin position="361"/>
        <end position="421"/>
    </location>
</feature>
<feature type="compositionally biased region" description="Polar residues" evidence="13">
    <location>
        <begin position="146"/>
        <end position="191"/>
    </location>
</feature>
<dbReference type="SMART" id="SM00064">
    <property type="entry name" value="FYVE"/>
    <property type="match status" value="1"/>
</dbReference>
<gene>
    <name evidence="16" type="ORF">L198_04595</name>
</gene>
<feature type="compositionally biased region" description="Polar residues" evidence="13">
    <location>
        <begin position="251"/>
        <end position="264"/>
    </location>
</feature>
<feature type="compositionally biased region" description="Basic and acidic residues" evidence="13">
    <location>
        <begin position="1534"/>
        <end position="1543"/>
    </location>
</feature>
<dbReference type="FunFam" id="3.30.800.10:FF:000005">
    <property type="entry name" value="1-phosphatidylinositol-3-phosphate 5-kinase (Fab1)"/>
    <property type="match status" value="1"/>
</dbReference>
<dbReference type="GO" id="GO:0046854">
    <property type="term" value="P:phosphatidylinositol phosphate biosynthetic process"/>
    <property type="evidence" value="ECO:0007669"/>
    <property type="project" value="TreeGrafter"/>
</dbReference>
<dbReference type="PANTHER" id="PTHR45748">
    <property type="entry name" value="1-PHOSPHATIDYLINOSITOL 3-PHOSPHATE 5-KINASE-RELATED"/>
    <property type="match status" value="1"/>
</dbReference>
<dbReference type="InterPro" id="IPR002423">
    <property type="entry name" value="Cpn60/GroEL/TCP-1"/>
</dbReference>
<keyword evidence="6 11" id="KW-0863">Zinc-finger</keyword>
<evidence type="ECO:0000259" key="14">
    <source>
        <dbReference type="PROSITE" id="PS50178"/>
    </source>
</evidence>
<evidence type="ECO:0000256" key="5">
    <source>
        <dbReference type="ARBA" id="ARBA00022741"/>
    </source>
</evidence>
<feature type="compositionally biased region" description="Basic and acidic residues" evidence="13">
    <location>
        <begin position="1615"/>
        <end position="1627"/>
    </location>
</feature>
<feature type="region of interest" description="Disordered" evidence="13">
    <location>
        <begin position="1114"/>
        <end position="1134"/>
    </location>
</feature>
<feature type="compositionally biased region" description="Basic residues" evidence="13">
    <location>
        <begin position="1893"/>
        <end position="1903"/>
    </location>
</feature>
<evidence type="ECO:0000256" key="11">
    <source>
        <dbReference type="PROSITE-ProRule" id="PRU00091"/>
    </source>
</evidence>
<dbReference type="Pfam" id="PF01363">
    <property type="entry name" value="FYVE"/>
    <property type="match status" value="1"/>
</dbReference>
<dbReference type="InterPro" id="IPR044769">
    <property type="entry name" value="PIKfyve_PIPKc"/>
</dbReference>
<feature type="compositionally biased region" description="Pro residues" evidence="13">
    <location>
        <begin position="227"/>
        <end position="237"/>
    </location>
</feature>
<keyword evidence="7 12" id="KW-0418">Kinase</keyword>
<feature type="compositionally biased region" description="Basic and acidic residues" evidence="13">
    <location>
        <begin position="1717"/>
        <end position="1728"/>
    </location>
</feature>
<feature type="region of interest" description="Disordered" evidence="13">
    <location>
        <begin position="53"/>
        <end position="72"/>
    </location>
</feature>
<dbReference type="PROSITE" id="PS51455">
    <property type="entry name" value="PIPK"/>
    <property type="match status" value="1"/>
</dbReference>
<evidence type="ECO:0000256" key="8">
    <source>
        <dbReference type="ARBA" id="ARBA00022833"/>
    </source>
</evidence>
<keyword evidence="5 12" id="KW-0547">Nucleotide-binding</keyword>
<feature type="compositionally biased region" description="Basic and acidic residues" evidence="13">
    <location>
        <begin position="1877"/>
        <end position="1892"/>
    </location>
</feature>
<dbReference type="FunFam" id="3.30.810.10:FF:000001">
    <property type="entry name" value="1-phosphatidylinositol 3-phosphate 5-kinase FAB1"/>
    <property type="match status" value="1"/>
</dbReference>
<dbReference type="CDD" id="cd03334">
    <property type="entry name" value="Fab1_TCP"/>
    <property type="match status" value="1"/>
</dbReference>
<dbReference type="InterPro" id="IPR000306">
    <property type="entry name" value="Znf_FYVE"/>
</dbReference>
<dbReference type="GO" id="GO:0000285">
    <property type="term" value="F:1-phosphatidylinositol-3-phosphate 5-kinase activity"/>
    <property type="evidence" value="ECO:0007669"/>
    <property type="project" value="UniProtKB-EC"/>
</dbReference>
<feature type="region of interest" description="Disordered" evidence="13">
    <location>
        <begin position="132"/>
        <end position="296"/>
    </location>
</feature>
<dbReference type="RefSeq" id="XP_019031187.1">
    <property type="nucleotide sequence ID" value="XM_019176712.1"/>
</dbReference>
<dbReference type="OrthoDB" id="158357at2759"/>
<accession>A0A1E3J2Y2</accession>
<dbReference type="SMART" id="SM00330">
    <property type="entry name" value="PIPKc"/>
    <property type="match status" value="1"/>
</dbReference>
<feature type="compositionally biased region" description="Basic residues" evidence="13">
    <location>
        <begin position="1959"/>
        <end position="1969"/>
    </location>
</feature>
<dbReference type="GeneID" id="30193808"/>
<dbReference type="PROSITE" id="PS50178">
    <property type="entry name" value="ZF_FYVE"/>
    <property type="match status" value="1"/>
</dbReference>
<dbReference type="InterPro" id="IPR011011">
    <property type="entry name" value="Znf_FYVE_PHD"/>
</dbReference>
<dbReference type="Gene3D" id="3.30.810.10">
    <property type="entry name" value="2-Layer Sandwich"/>
    <property type="match status" value="1"/>
</dbReference>
<dbReference type="CDD" id="cd15725">
    <property type="entry name" value="FYVE_PIKfyve_Fab1"/>
    <property type="match status" value="1"/>
</dbReference>
<comment type="catalytic activity">
    <reaction evidence="1">
        <text>a 1,2-diacyl-sn-glycero-3-phospho-(1D-myo-inositol-3-phosphate) + ATP = a 1,2-diacyl-sn-glycero-3-phospho-(1D-myo-inositol-3,5-bisphosphate) + ADP + H(+)</text>
        <dbReference type="Rhea" id="RHEA:13609"/>
        <dbReference type="ChEBI" id="CHEBI:15378"/>
        <dbReference type="ChEBI" id="CHEBI:30616"/>
        <dbReference type="ChEBI" id="CHEBI:57923"/>
        <dbReference type="ChEBI" id="CHEBI:58088"/>
        <dbReference type="ChEBI" id="CHEBI:456216"/>
        <dbReference type="EC" id="2.7.1.150"/>
    </reaction>
</comment>
<dbReference type="SUPFAM" id="SSF57903">
    <property type="entry name" value="FYVE/PHD zinc finger"/>
    <property type="match status" value="1"/>
</dbReference>
<keyword evidence="17" id="KW-1185">Reference proteome</keyword>
<feature type="region of interest" description="Disordered" evidence="13">
    <location>
        <begin position="505"/>
        <end position="528"/>
    </location>
</feature>
<feature type="region of interest" description="Disordered" evidence="13">
    <location>
        <begin position="1516"/>
        <end position="1911"/>
    </location>
</feature>